<proteinExistence type="predicted"/>
<keyword evidence="3" id="KW-1185">Reference proteome</keyword>
<reference evidence="2 3" key="1">
    <citation type="journal article" date="2023" name="Life. Sci Alliance">
        <title>Evolutionary insights into 3D genome organization and epigenetic landscape of Vigna mungo.</title>
        <authorList>
            <person name="Junaid A."/>
            <person name="Singh B."/>
            <person name="Bhatia S."/>
        </authorList>
    </citation>
    <scope>NUCLEOTIDE SEQUENCE [LARGE SCALE GENOMIC DNA]</scope>
    <source>
        <strain evidence="2">Urdbean</strain>
    </source>
</reference>
<gene>
    <name evidence="2" type="ORF">V8G54_027757</name>
</gene>
<evidence type="ECO:0000313" key="3">
    <source>
        <dbReference type="Proteomes" id="UP001374535"/>
    </source>
</evidence>
<name>A0AAQ3RIR1_VIGMU</name>
<dbReference type="AlphaFoldDB" id="A0AAQ3RIR1"/>
<dbReference type="EMBL" id="CP144692">
    <property type="protein sequence ID" value="WVY95606.1"/>
    <property type="molecule type" value="Genomic_DNA"/>
</dbReference>
<evidence type="ECO:0000313" key="2">
    <source>
        <dbReference type="EMBL" id="WVY95606.1"/>
    </source>
</evidence>
<organism evidence="2 3">
    <name type="scientific">Vigna mungo</name>
    <name type="common">Black gram</name>
    <name type="synonym">Phaseolus mungo</name>
    <dbReference type="NCBI Taxonomy" id="3915"/>
    <lineage>
        <taxon>Eukaryota</taxon>
        <taxon>Viridiplantae</taxon>
        <taxon>Streptophyta</taxon>
        <taxon>Embryophyta</taxon>
        <taxon>Tracheophyta</taxon>
        <taxon>Spermatophyta</taxon>
        <taxon>Magnoliopsida</taxon>
        <taxon>eudicotyledons</taxon>
        <taxon>Gunneridae</taxon>
        <taxon>Pentapetalae</taxon>
        <taxon>rosids</taxon>
        <taxon>fabids</taxon>
        <taxon>Fabales</taxon>
        <taxon>Fabaceae</taxon>
        <taxon>Papilionoideae</taxon>
        <taxon>50 kb inversion clade</taxon>
        <taxon>NPAAA clade</taxon>
        <taxon>indigoferoid/millettioid clade</taxon>
        <taxon>Phaseoleae</taxon>
        <taxon>Vigna</taxon>
    </lineage>
</organism>
<protein>
    <submittedName>
        <fullName evidence="2">Uncharacterized protein</fullName>
    </submittedName>
</protein>
<sequence length="112" mass="12908">MKVEQEGKEVVIKGDPSLTQKMVTPKALLKETEIEIMTLVWSLSQAELREGEMEDSDLNHDEEVELEEIIRDFEGVFKEPQELSPKRRVDHRIPLKEGSEPVNVRHTATPMK</sequence>
<feature type="compositionally biased region" description="Basic and acidic residues" evidence="1">
    <location>
        <begin position="82"/>
        <end position="99"/>
    </location>
</feature>
<feature type="region of interest" description="Disordered" evidence="1">
    <location>
        <begin position="82"/>
        <end position="112"/>
    </location>
</feature>
<evidence type="ECO:0000256" key="1">
    <source>
        <dbReference type="SAM" id="MobiDB-lite"/>
    </source>
</evidence>
<accession>A0AAQ3RIR1</accession>
<dbReference type="Proteomes" id="UP001374535">
    <property type="component" value="Chromosome 9"/>
</dbReference>